<sequence length="206" mass="23943">MKELLTGNLPVSFLIGGREYHISSDFRAMLRLEEIFSSEELTDEEKAERALQLFYGCIPEPLEEAVERLCYFWGCGRQEDKRHGKTVGADFYQPPIYSFTHDAGLIYGAFLTQYGIDLSRKSLHWWQFMALFEALEEDRVLKEVMRCRAVEIKGDMPQTQKDYYNAMKRRYALPLPEQEERQQSALVTALMGDGKVDEVMACMKKK</sequence>
<dbReference type="Pfam" id="PF06854">
    <property type="entry name" value="Phage_Gp15"/>
    <property type="match status" value="1"/>
</dbReference>
<evidence type="ECO:0000313" key="1">
    <source>
        <dbReference type="EMBL" id="DAF50159.1"/>
    </source>
</evidence>
<dbReference type="EMBL" id="BK032593">
    <property type="protein sequence ID" value="DAF50159.1"/>
    <property type="molecule type" value="Genomic_DNA"/>
</dbReference>
<evidence type="ECO:0008006" key="2">
    <source>
        <dbReference type="Google" id="ProtNLM"/>
    </source>
</evidence>
<name>A0A8S5SHM3_9CAUD</name>
<dbReference type="InterPro" id="IPR009660">
    <property type="entry name" value="Phage_A500_Gp15"/>
</dbReference>
<accession>A0A8S5SHM3</accession>
<protein>
    <recommendedName>
        <fullName evidence="2">Bacteriophage Gp15 protein</fullName>
    </recommendedName>
</protein>
<organism evidence="1">
    <name type="scientific">Siphoviridae sp. ct9zP9</name>
    <dbReference type="NCBI Taxonomy" id="2827795"/>
    <lineage>
        <taxon>Viruses</taxon>
        <taxon>Duplodnaviria</taxon>
        <taxon>Heunggongvirae</taxon>
        <taxon>Uroviricota</taxon>
        <taxon>Caudoviricetes</taxon>
    </lineage>
</organism>
<proteinExistence type="predicted"/>
<reference evidence="1" key="1">
    <citation type="journal article" date="2021" name="Proc. Natl. Acad. Sci. U.S.A.">
        <title>A Catalog of Tens of Thousands of Viruses from Human Metagenomes Reveals Hidden Associations with Chronic Diseases.</title>
        <authorList>
            <person name="Tisza M.J."/>
            <person name="Buck C.B."/>
        </authorList>
    </citation>
    <scope>NUCLEOTIDE SEQUENCE</scope>
    <source>
        <strain evidence="1">Ct9zP9</strain>
    </source>
</reference>